<dbReference type="InterPro" id="IPR009057">
    <property type="entry name" value="Homeodomain-like_sf"/>
</dbReference>
<protein>
    <recommendedName>
        <fullName evidence="3">Transposase</fullName>
    </recommendedName>
</protein>
<dbReference type="KEGG" id="pbt:ING2E5B_1139"/>
<evidence type="ECO:0000313" key="1">
    <source>
        <dbReference type="EMBL" id="CEA15891.1"/>
    </source>
</evidence>
<dbReference type="HOGENOM" id="CLU_027402_36_2_10"/>
<evidence type="ECO:0008006" key="3">
    <source>
        <dbReference type="Google" id="ProtNLM"/>
    </source>
</evidence>
<accession>A0A098C0E5</accession>
<dbReference type="Proteomes" id="UP000032417">
    <property type="component" value="Chromosome 1"/>
</dbReference>
<dbReference type="STRING" id="1562970.ING2E5B_1139"/>
<keyword evidence="2" id="KW-1185">Reference proteome</keyword>
<dbReference type="OrthoDB" id="1095781at2"/>
<organism evidence="1 2">
    <name type="scientific">Fermentimonas caenicola</name>
    <dbReference type="NCBI Taxonomy" id="1562970"/>
    <lineage>
        <taxon>Bacteria</taxon>
        <taxon>Pseudomonadati</taxon>
        <taxon>Bacteroidota</taxon>
        <taxon>Bacteroidia</taxon>
        <taxon>Bacteroidales</taxon>
        <taxon>Dysgonomonadaceae</taxon>
        <taxon>Fermentimonas</taxon>
    </lineage>
</organism>
<evidence type="ECO:0000313" key="2">
    <source>
        <dbReference type="Proteomes" id="UP000032417"/>
    </source>
</evidence>
<dbReference type="SUPFAM" id="SSF46689">
    <property type="entry name" value="Homeodomain-like"/>
    <property type="match status" value="1"/>
</dbReference>
<reference evidence="1 2" key="1">
    <citation type="submission" date="2014-08" db="EMBL/GenBank/DDBJ databases">
        <authorList>
            <person name="Wibberg D."/>
        </authorList>
    </citation>
    <scope>NUCLEOTIDE SEQUENCE [LARGE SCALE GENOMIC DNA]</scope>
    <source>
        <strain evidence="2">ING2-E5B</strain>
    </source>
</reference>
<gene>
    <name evidence="1" type="ORF">ING2E5B_1139</name>
</gene>
<name>A0A098C0E5_9BACT</name>
<proteinExistence type="predicted"/>
<sequence length="93" mass="10733">MEKRKNFTSKIKAELVLSLLRGEDPELLSREYGVTLADINLWRDQFIESGTDGFKRKPDDSRLGAAERKIGQLQMELELTKKKNELAAKLKRK</sequence>
<dbReference type="EMBL" id="LN515532">
    <property type="protein sequence ID" value="CEA15891.1"/>
    <property type="molecule type" value="Genomic_DNA"/>
</dbReference>
<dbReference type="AlphaFoldDB" id="A0A098C0E5"/>